<dbReference type="AlphaFoldDB" id="A0A1C4ZQC2"/>
<evidence type="ECO:0000313" key="2">
    <source>
        <dbReference type="Proteomes" id="UP000198242"/>
    </source>
</evidence>
<dbReference type="OrthoDB" id="3393073at2"/>
<proteinExistence type="predicted"/>
<name>A0A1C4ZQC2_MICVI</name>
<evidence type="ECO:0000313" key="1">
    <source>
        <dbReference type="EMBL" id="SCF35178.1"/>
    </source>
</evidence>
<sequence>MSDDLRAQLTHLLQEEDPHRTLDSLESVVIRTYLTNEGYGTPAEDGPLTIEGWVAWVEQQYTVS</sequence>
<accession>A0A1C4ZQC2</accession>
<gene>
    <name evidence="1" type="ORF">GA0074695_5940</name>
</gene>
<protein>
    <submittedName>
        <fullName evidence="1">Uncharacterized protein</fullName>
    </submittedName>
</protein>
<dbReference type="Proteomes" id="UP000198242">
    <property type="component" value="Chromosome I"/>
</dbReference>
<organism evidence="1 2">
    <name type="scientific">Micromonospora viridifaciens</name>
    <dbReference type="NCBI Taxonomy" id="1881"/>
    <lineage>
        <taxon>Bacteria</taxon>
        <taxon>Bacillati</taxon>
        <taxon>Actinomycetota</taxon>
        <taxon>Actinomycetes</taxon>
        <taxon>Micromonosporales</taxon>
        <taxon>Micromonosporaceae</taxon>
        <taxon>Micromonospora</taxon>
    </lineage>
</organism>
<keyword evidence="2" id="KW-1185">Reference proteome</keyword>
<dbReference type="RefSeq" id="WP_089009176.1">
    <property type="nucleotide sequence ID" value="NZ_LT607411.1"/>
</dbReference>
<dbReference type="EMBL" id="LT607411">
    <property type="protein sequence ID" value="SCF35178.1"/>
    <property type="molecule type" value="Genomic_DNA"/>
</dbReference>
<reference evidence="2" key="1">
    <citation type="submission" date="2016-06" db="EMBL/GenBank/DDBJ databases">
        <authorList>
            <person name="Varghese N."/>
            <person name="Submissions Spin"/>
        </authorList>
    </citation>
    <scope>NUCLEOTIDE SEQUENCE [LARGE SCALE GENOMIC DNA]</scope>
    <source>
        <strain evidence="2">DSM 43909</strain>
    </source>
</reference>